<name>A0A1Y2AUD8_9TREE</name>
<dbReference type="OrthoDB" id="2569399at2759"/>
<comment type="caution">
    <text evidence="2">The sequence shown here is derived from an EMBL/GenBank/DDBJ whole genome shotgun (WGS) entry which is preliminary data.</text>
</comment>
<sequence>MPLELALPLDIVRRIASLLDTSLSHHTLSTLLLLNKDTYEALTPLLYRRLSISGPSSNALLDLNIPTDASGNLVTLEKEIRESRKDGTYFSPESPWRRIDSLRHARHVTIESLVSEPTSSRLLNTLSASTSSYSLFPSLRTVELRPTALDEIRTFVPPYSRSRSKPQTHPFLLLLAKSANPTHLCLSFPLVPSKYWEEHRDSTLVGQYQLVARLSRLKDDGWSGLRSVTVHNVVHQLLPSIPGCINTYHFSPHILASPPPPSISAPSPTSPPSLITAPLSSSPLPSATTPSSASPPSSTRVTAILIRGPKSVGQPGLQWNYRAWQIGQSIKSLFPSGVDASKVLEGTSWRFIGIRNHVLTKQWRDDDDESGVGYEEVEGLVRDCVKSGLNGDLPAREGFERSLVQDVWDRMTWVNEDEKDEKEAEKGNNVNCQACQRHGDEDLVLGSLNGIL</sequence>
<feature type="compositionally biased region" description="Pro residues" evidence="1">
    <location>
        <begin position="259"/>
        <end position="271"/>
    </location>
</feature>
<accession>A0A1Y2AUD8</accession>
<reference evidence="2 3" key="1">
    <citation type="submission" date="2016-07" db="EMBL/GenBank/DDBJ databases">
        <title>Pervasive Adenine N6-methylation of Active Genes in Fungi.</title>
        <authorList>
            <consortium name="DOE Joint Genome Institute"/>
            <person name="Mondo S.J."/>
            <person name="Dannebaum R.O."/>
            <person name="Kuo R.C."/>
            <person name="Labutti K."/>
            <person name="Haridas S."/>
            <person name="Kuo A."/>
            <person name="Salamov A."/>
            <person name="Ahrendt S.R."/>
            <person name="Lipzen A."/>
            <person name="Sullivan W."/>
            <person name="Andreopoulos W.B."/>
            <person name="Clum A."/>
            <person name="Lindquist E."/>
            <person name="Daum C."/>
            <person name="Ramamoorthy G.K."/>
            <person name="Gryganskyi A."/>
            <person name="Culley D."/>
            <person name="Magnuson J.K."/>
            <person name="James T.Y."/>
            <person name="O'Malley M.A."/>
            <person name="Stajich J.E."/>
            <person name="Spatafora J.W."/>
            <person name="Visel A."/>
            <person name="Grigoriev I.V."/>
        </authorList>
    </citation>
    <scope>NUCLEOTIDE SEQUENCE [LARGE SCALE GENOMIC DNA]</scope>
    <source>
        <strain evidence="2 3">68-887.2</strain>
    </source>
</reference>
<gene>
    <name evidence="2" type="ORF">BCR39DRAFT_560766</name>
</gene>
<keyword evidence="3" id="KW-1185">Reference proteome</keyword>
<protein>
    <submittedName>
        <fullName evidence="2">Uncharacterized protein</fullName>
    </submittedName>
</protein>
<dbReference type="AlphaFoldDB" id="A0A1Y2AUD8"/>
<evidence type="ECO:0000313" key="2">
    <source>
        <dbReference type="EMBL" id="ORY26064.1"/>
    </source>
</evidence>
<feature type="compositionally biased region" description="Low complexity" evidence="1">
    <location>
        <begin position="272"/>
        <end position="299"/>
    </location>
</feature>
<feature type="region of interest" description="Disordered" evidence="1">
    <location>
        <begin position="259"/>
        <end position="299"/>
    </location>
</feature>
<evidence type="ECO:0000313" key="3">
    <source>
        <dbReference type="Proteomes" id="UP000193986"/>
    </source>
</evidence>
<dbReference type="InParanoid" id="A0A1Y2AUD8"/>
<organism evidence="2 3">
    <name type="scientific">Naematelia encephala</name>
    <dbReference type="NCBI Taxonomy" id="71784"/>
    <lineage>
        <taxon>Eukaryota</taxon>
        <taxon>Fungi</taxon>
        <taxon>Dikarya</taxon>
        <taxon>Basidiomycota</taxon>
        <taxon>Agaricomycotina</taxon>
        <taxon>Tremellomycetes</taxon>
        <taxon>Tremellales</taxon>
        <taxon>Naemateliaceae</taxon>
        <taxon>Naematelia</taxon>
    </lineage>
</organism>
<proteinExistence type="predicted"/>
<dbReference type="Proteomes" id="UP000193986">
    <property type="component" value="Unassembled WGS sequence"/>
</dbReference>
<evidence type="ECO:0000256" key="1">
    <source>
        <dbReference type="SAM" id="MobiDB-lite"/>
    </source>
</evidence>
<dbReference type="EMBL" id="MCFC01000051">
    <property type="protein sequence ID" value="ORY26064.1"/>
    <property type="molecule type" value="Genomic_DNA"/>
</dbReference>